<dbReference type="Proteomes" id="UP000060787">
    <property type="component" value="Chromosome"/>
</dbReference>
<dbReference type="RefSeq" id="WP_057919072.1">
    <property type="nucleotide sequence ID" value="NZ_CP011129.1"/>
</dbReference>
<sequence length="116" mass="13278">MNEEFRRTRRRRIAETVQVVDTMTETVIGHLGNLSETGMMLIANTPLVDDALYQLRFNLRDAPQHASPIEVGAHLLWQDRASVPGQTWTGFRFIAMPEDGMQHLRQWLDLPGGSYE</sequence>
<accession>A0A0S2E2R4</accession>
<evidence type="ECO:0000313" key="2">
    <source>
        <dbReference type="EMBL" id="ALN82299.1"/>
    </source>
</evidence>
<dbReference type="Pfam" id="PF07238">
    <property type="entry name" value="PilZ"/>
    <property type="match status" value="1"/>
</dbReference>
<dbReference type="Gene3D" id="2.40.10.220">
    <property type="entry name" value="predicted glycosyltransferase like domains"/>
    <property type="match status" value="1"/>
</dbReference>
<dbReference type="AlphaFoldDB" id="A0A0S2E2R4"/>
<dbReference type="EMBL" id="CP011129">
    <property type="protein sequence ID" value="ALN82299.1"/>
    <property type="molecule type" value="Genomic_DNA"/>
</dbReference>
<evidence type="ECO:0000313" key="3">
    <source>
        <dbReference type="Proteomes" id="UP000060787"/>
    </source>
</evidence>
<dbReference type="KEGG" id="lab:LA76x_4183"/>
<proteinExistence type="predicted"/>
<dbReference type="KEGG" id="laq:GLA29479_4190"/>
<dbReference type="InterPro" id="IPR009875">
    <property type="entry name" value="PilZ_domain"/>
</dbReference>
<dbReference type="OrthoDB" id="5625505at2"/>
<organism evidence="2 3">
    <name type="scientific">Lysobacter antibioticus</name>
    <dbReference type="NCBI Taxonomy" id="84531"/>
    <lineage>
        <taxon>Bacteria</taxon>
        <taxon>Pseudomonadati</taxon>
        <taxon>Pseudomonadota</taxon>
        <taxon>Gammaproteobacteria</taxon>
        <taxon>Lysobacterales</taxon>
        <taxon>Lysobacteraceae</taxon>
        <taxon>Lysobacter</taxon>
    </lineage>
</organism>
<dbReference type="eggNOG" id="ENOG5032VZC">
    <property type="taxonomic scope" value="Bacteria"/>
</dbReference>
<dbReference type="GO" id="GO:0035438">
    <property type="term" value="F:cyclic-di-GMP binding"/>
    <property type="evidence" value="ECO:0007669"/>
    <property type="project" value="InterPro"/>
</dbReference>
<dbReference type="SUPFAM" id="SSF141371">
    <property type="entry name" value="PilZ domain-like"/>
    <property type="match status" value="1"/>
</dbReference>
<protein>
    <submittedName>
        <fullName evidence="2">PilZ domain protein</fullName>
    </submittedName>
</protein>
<gene>
    <name evidence="2" type="ORF">LA76x_4183</name>
</gene>
<dbReference type="STRING" id="84531.LA76x_4183"/>
<feature type="domain" description="PilZ" evidence="1">
    <location>
        <begin position="6"/>
        <end position="108"/>
    </location>
</feature>
<name>A0A0S2E2R4_LYSAN</name>
<keyword evidence="3" id="KW-1185">Reference proteome</keyword>
<reference evidence="2 3" key="1">
    <citation type="journal article" date="2015" name="BMC Genomics">
        <title>Comparative genomics and metabolic profiling of the genus Lysobacter.</title>
        <authorList>
            <person name="de Bruijn I."/>
            <person name="Cheng X."/>
            <person name="de Jager V."/>
            <person name="Exposito R.G."/>
            <person name="Watrous J."/>
            <person name="Patel N."/>
            <person name="Postma J."/>
            <person name="Dorrestein P.C."/>
            <person name="Kobayashi D."/>
            <person name="Raaijmakers J.M."/>
        </authorList>
    </citation>
    <scope>NUCLEOTIDE SEQUENCE [LARGE SCALE GENOMIC DNA]</scope>
    <source>
        <strain evidence="2 3">76</strain>
    </source>
</reference>
<dbReference type="PATRIC" id="fig|84531.7.peg.4101"/>
<evidence type="ECO:0000259" key="1">
    <source>
        <dbReference type="Pfam" id="PF07238"/>
    </source>
</evidence>